<proteinExistence type="predicted"/>
<accession>A0A5Q4BJB4</accession>
<evidence type="ECO:0000313" key="2">
    <source>
        <dbReference type="EMBL" id="TQN67045.1"/>
    </source>
</evidence>
<name>A0A5Q4BJB4_9PEZI</name>
<reference evidence="2 3" key="1">
    <citation type="journal article" date="2019" name="Sci. Rep.">
        <title>Colletotrichum shisoi sp. nov., an anthracnose pathogen of Perilla frutescens in Japan: molecular phylogenetic, morphological and genomic evidence.</title>
        <authorList>
            <person name="Gan P."/>
            <person name="Tsushima A."/>
            <person name="Hiroyama R."/>
            <person name="Narusaka M."/>
            <person name="Takano Y."/>
            <person name="Narusaka Y."/>
            <person name="Kawaradani M."/>
            <person name="Damm U."/>
            <person name="Shirasu K."/>
        </authorList>
    </citation>
    <scope>NUCLEOTIDE SEQUENCE [LARGE SCALE GENOMIC DNA]</scope>
    <source>
        <strain evidence="2 3">PG-2018a</strain>
    </source>
</reference>
<evidence type="ECO:0000256" key="1">
    <source>
        <dbReference type="SAM" id="MobiDB-lite"/>
    </source>
</evidence>
<dbReference type="Proteomes" id="UP000326340">
    <property type="component" value="Unassembled WGS sequence"/>
</dbReference>
<protein>
    <submittedName>
        <fullName evidence="2">Uncharacterized protein</fullName>
    </submittedName>
</protein>
<feature type="region of interest" description="Disordered" evidence="1">
    <location>
        <begin position="39"/>
        <end position="103"/>
    </location>
</feature>
<dbReference type="AlphaFoldDB" id="A0A5Q4BJB4"/>
<feature type="region of interest" description="Disordered" evidence="1">
    <location>
        <begin position="124"/>
        <end position="145"/>
    </location>
</feature>
<gene>
    <name evidence="2" type="ORF">CSHISOI_08568</name>
</gene>
<feature type="compositionally biased region" description="Low complexity" evidence="1">
    <location>
        <begin position="43"/>
        <end position="55"/>
    </location>
</feature>
<keyword evidence="3" id="KW-1185">Reference proteome</keyword>
<evidence type="ECO:0000313" key="3">
    <source>
        <dbReference type="Proteomes" id="UP000326340"/>
    </source>
</evidence>
<feature type="compositionally biased region" description="Basic residues" evidence="1">
    <location>
        <begin position="56"/>
        <end position="65"/>
    </location>
</feature>
<organism evidence="2 3">
    <name type="scientific">Colletotrichum shisoi</name>
    <dbReference type="NCBI Taxonomy" id="2078593"/>
    <lineage>
        <taxon>Eukaryota</taxon>
        <taxon>Fungi</taxon>
        <taxon>Dikarya</taxon>
        <taxon>Ascomycota</taxon>
        <taxon>Pezizomycotina</taxon>
        <taxon>Sordariomycetes</taxon>
        <taxon>Hypocreomycetidae</taxon>
        <taxon>Glomerellales</taxon>
        <taxon>Glomerellaceae</taxon>
        <taxon>Colletotrichum</taxon>
        <taxon>Colletotrichum destructivum species complex</taxon>
    </lineage>
</organism>
<comment type="caution">
    <text evidence="2">The sequence shown here is derived from an EMBL/GenBank/DDBJ whole genome shotgun (WGS) entry which is preliminary data.</text>
</comment>
<dbReference type="EMBL" id="PUHP01001022">
    <property type="protein sequence ID" value="TQN67045.1"/>
    <property type="molecule type" value="Genomic_DNA"/>
</dbReference>
<feature type="non-terminal residue" evidence="2">
    <location>
        <position position="145"/>
    </location>
</feature>
<sequence>MPTSKLSAQYVGAFFAPMSHRKRKRGVEVFGDFEISPAAFRTPSPLKSPCGPPSSKKSKKKKTVAHRTGPGYSPTLAVASFTKSLGNNSKTKKSTSKTKNHEMNTIVENKCKYEVDKKKEISSVFEESDVEAAPVNPVSSRPQEK</sequence>